<evidence type="ECO:0000313" key="2">
    <source>
        <dbReference type="EMBL" id="QEX19451.1"/>
    </source>
</evidence>
<dbReference type="Proteomes" id="UP000326202">
    <property type="component" value="Chromosome"/>
</dbReference>
<dbReference type="KEGG" id="htq:FRZ44_47650"/>
<sequence length="106" mass="12396">MNRRGLAFECPWRNQGEAPFRTNGGVAGRRRVDSRRHWESWSVDPILWIMKDRPEKTDEPIEPCWKAIARWETEGGASRDRPHRQRVSTEPVERNTGSPLERVCAE</sequence>
<reference evidence="2 3" key="1">
    <citation type="submission" date="2019-08" db="EMBL/GenBank/DDBJ databases">
        <title>Hyperibacter terrae gen. nov., sp. nov. and Hyperibacter viscosus sp. nov., two new members in the family Rhodospirillaceae isolated from the rhizosphere of Hypericum perforatum.</title>
        <authorList>
            <person name="Noviana Z."/>
        </authorList>
    </citation>
    <scope>NUCLEOTIDE SEQUENCE [LARGE SCALE GENOMIC DNA]</scope>
    <source>
        <strain evidence="2 3">R5913</strain>
    </source>
</reference>
<dbReference type="EMBL" id="CP042906">
    <property type="protein sequence ID" value="QEX19451.1"/>
    <property type="molecule type" value="Genomic_DNA"/>
</dbReference>
<proteinExistence type="predicted"/>
<keyword evidence="3" id="KW-1185">Reference proteome</keyword>
<accession>A0A5J6MQH8</accession>
<gene>
    <name evidence="2" type="ORF">FRZ44_47650</name>
</gene>
<protein>
    <submittedName>
        <fullName evidence="2">Uncharacterized protein</fullName>
    </submittedName>
</protein>
<feature type="region of interest" description="Disordered" evidence="1">
    <location>
        <begin position="72"/>
        <end position="106"/>
    </location>
</feature>
<evidence type="ECO:0000313" key="3">
    <source>
        <dbReference type="Proteomes" id="UP000326202"/>
    </source>
</evidence>
<name>A0A5J6MQH8_9PROT</name>
<dbReference type="AlphaFoldDB" id="A0A5J6MQH8"/>
<evidence type="ECO:0000256" key="1">
    <source>
        <dbReference type="SAM" id="MobiDB-lite"/>
    </source>
</evidence>
<organism evidence="2 3">
    <name type="scientific">Hypericibacter terrae</name>
    <dbReference type="NCBI Taxonomy" id="2602015"/>
    <lineage>
        <taxon>Bacteria</taxon>
        <taxon>Pseudomonadati</taxon>
        <taxon>Pseudomonadota</taxon>
        <taxon>Alphaproteobacteria</taxon>
        <taxon>Rhodospirillales</taxon>
        <taxon>Dongiaceae</taxon>
        <taxon>Hypericibacter</taxon>
    </lineage>
</organism>